<sequence>MTGKGPGSAARPQIQRRRGSDRHDMTRLFSGYPDDLSGQTAYDEMFSDPGAVRAPYDRVHEVLDGLDLSSVTGRDELMARSFLDRGVTFDYAGEERPFPLDIVPRIIPQEEWEVVERGVKQRVKALEHFLDDVYGEQRVISDGIVPRSLITSSSHFHRCVWGFKPVGGVRIHVAGIDLVRDDAGTFRVLEDNVRVPSGVSYVIENRRAMMKGLPEAFVSTPILGVDSYPRQLLHALRSTAPEPGDDAVVVVLTPGVFNSAYFEHTLLAGLMGVELVEGRDLVVRGDRVFMRTTEGEQRVDVIYKRIDDDFTDPLQLRPDSVLGCPGLVNAARQGNVTIANAIGNGVADDKLVYSYVPDLIRYYLDEEPILPNVDTYRLEEDEARAYVLEHLAELVVKPVDGSGGKGIVIGPLASEQEIEEVRAKILEDPRGWIGQPVLQLSTVPTFDGEGFSPRHVDLRPFCVNSGDDMYVLPGGLTRVAMQKGSLIVNSSQGGGSKDTWVVGQHRLEPAADPETTETVADMEATAPAHGGDFDDSALRRQQEQQQQAAVVDDAAAVRRTTGEGKR</sequence>
<evidence type="ECO:0000313" key="4">
    <source>
        <dbReference type="Proteomes" id="UP000009877"/>
    </source>
</evidence>
<reference evidence="3 4" key="1">
    <citation type="journal article" date="2014" name="Genome Announc.">
        <title>Draft Genome Sequence of Kocuria palustris PEL.</title>
        <authorList>
            <person name="Sharma G."/>
            <person name="Khatri I."/>
            <person name="Subramanian S."/>
        </authorList>
    </citation>
    <scope>NUCLEOTIDE SEQUENCE [LARGE SCALE GENOMIC DNA]</scope>
    <source>
        <strain evidence="3 4">PEL</strain>
    </source>
</reference>
<proteinExistence type="predicted"/>
<dbReference type="PANTHER" id="PTHR34595:SF7">
    <property type="entry name" value="SLL1039 PROTEIN"/>
    <property type="match status" value="1"/>
</dbReference>
<gene>
    <name evidence="3" type="ORF">C884_01325</name>
</gene>
<dbReference type="Gene3D" id="3.30.1490.270">
    <property type="match status" value="1"/>
</dbReference>
<dbReference type="PANTHER" id="PTHR34595">
    <property type="entry name" value="BLR5612 PROTEIN"/>
    <property type="match status" value="1"/>
</dbReference>
<dbReference type="InterPro" id="IPR016450">
    <property type="entry name" value="UCP005522"/>
</dbReference>
<dbReference type="PIRSF" id="PIRSF005522">
    <property type="entry name" value="UCP005522"/>
    <property type="match status" value="1"/>
</dbReference>
<keyword evidence="4" id="KW-1185">Reference proteome</keyword>
<feature type="domain" description="Circularly permuted ATP-grasp type 2" evidence="2">
    <location>
        <begin position="104"/>
        <end position="480"/>
    </location>
</feature>
<evidence type="ECO:0000256" key="1">
    <source>
        <dbReference type="SAM" id="MobiDB-lite"/>
    </source>
</evidence>
<dbReference type="AlphaFoldDB" id="M2YBB4"/>
<dbReference type="Proteomes" id="UP000009877">
    <property type="component" value="Unassembled WGS sequence"/>
</dbReference>
<dbReference type="SUPFAM" id="SSF56059">
    <property type="entry name" value="Glutathione synthetase ATP-binding domain-like"/>
    <property type="match status" value="1"/>
</dbReference>
<name>M2YBB4_9MICC</name>
<feature type="region of interest" description="Disordered" evidence="1">
    <location>
        <begin position="1"/>
        <end position="27"/>
    </location>
</feature>
<dbReference type="InterPro" id="IPR051680">
    <property type="entry name" value="ATP-dep_Glu-Cys_Ligase-2"/>
</dbReference>
<dbReference type="Gene3D" id="3.40.50.11290">
    <property type="match status" value="1"/>
</dbReference>
<organism evidence="3 4">
    <name type="scientific">Kocuria palustris PEL</name>
    <dbReference type="NCBI Taxonomy" id="1236550"/>
    <lineage>
        <taxon>Bacteria</taxon>
        <taxon>Bacillati</taxon>
        <taxon>Actinomycetota</taxon>
        <taxon>Actinomycetes</taxon>
        <taxon>Micrococcales</taxon>
        <taxon>Micrococcaceae</taxon>
        <taxon>Kocuria</taxon>
    </lineage>
</organism>
<evidence type="ECO:0000259" key="2">
    <source>
        <dbReference type="Pfam" id="PF14403"/>
    </source>
</evidence>
<protein>
    <recommendedName>
        <fullName evidence="2">Circularly permuted ATP-grasp type 2 domain-containing protein</fullName>
    </recommendedName>
</protein>
<comment type="caution">
    <text evidence="3">The sequence shown here is derived from an EMBL/GenBank/DDBJ whole genome shotgun (WGS) entry which is preliminary data.</text>
</comment>
<dbReference type="Pfam" id="PF14403">
    <property type="entry name" value="CP_ATPgrasp_2"/>
    <property type="match status" value="1"/>
</dbReference>
<feature type="region of interest" description="Disordered" evidence="1">
    <location>
        <begin position="523"/>
        <end position="566"/>
    </location>
</feature>
<accession>M2YBB4</accession>
<evidence type="ECO:0000313" key="3">
    <source>
        <dbReference type="EMBL" id="EME35775.1"/>
    </source>
</evidence>
<dbReference type="InterPro" id="IPR025841">
    <property type="entry name" value="CP_ATPgrasp_2"/>
</dbReference>
<feature type="compositionally biased region" description="Low complexity" evidence="1">
    <location>
        <begin position="543"/>
        <end position="559"/>
    </location>
</feature>
<dbReference type="STRING" id="71999.KPaMU14_06645"/>
<dbReference type="EMBL" id="ANHZ02000021">
    <property type="protein sequence ID" value="EME35775.1"/>
    <property type="molecule type" value="Genomic_DNA"/>
</dbReference>